<evidence type="ECO:0000313" key="3">
    <source>
        <dbReference type="Proteomes" id="UP000576225"/>
    </source>
</evidence>
<protein>
    <recommendedName>
        <fullName evidence="4">Concanavalin A-like lectin/glucanase superfamily protein</fullName>
    </recommendedName>
</protein>
<feature type="region of interest" description="Disordered" evidence="1">
    <location>
        <begin position="678"/>
        <end position="700"/>
    </location>
</feature>
<dbReference type="RefSeq" id="WP_168963371.1">
    <property type="nucleotide sequence ID" value="NZ_JABAEW010000039.1"/>
</dbReference>
<dbReference type="AlphaFoldDB" id="A0A848B3I4"/>
<dbReference type="InterPro" id="IPR005197">
    <property type="entry name" value="Glyco_hydro_71"/>
</dbReference>
<dbReference type="Pfam" id="PF03659">
    <property type="entry name" value="Glyco_hydro_71"/>
    <property type="match status" value="1"/>
</dbReference>
<sequence length="905" mass="100858">MTSKFSEKSLFRRLSSLLLFAGLTIAVPSLPGGELADRKAVFAHYTAWHTPGNSSFNALKYYNFPLFRPTGNSRQDLRNEILLAQSQGIDGFFVDIVHKPGNIPTNYVSSMLALLDAAEGLDFHIGPCLDVRTTVTKQTAELTKLLKAAAHHPNYPHVDGRPVVATYTCINNGKSRWSADEFRQIRQGVRDSGFNPYLIGHFRFDFQPIDLKLLESYNGIFDMAYSFAEAGLNGTPSGRNIRILRNFTLANGMRWMASLWPGYYGAWLNGRNDFYQPFLGFDQLHENFLALDRSKDSWLHLTTWNDHDESSLCPMLFTPANPRIVKAYTDFFKGRAPSVTEPEIMFAYYRELLPGTLLRIEVLSLPTRHTESAEISGALLDLSGRQVASLPIRRLKTGDFDRAEWLIPTLDLAESPILIPEISVRSGNYAQTRRLPPLLFKSGWLQNQVTQKVAFRDQISFRHSRLDISRNDGVTQVSFEFDSEFEFDSVILWKNDRPVAAIDPDVSGKQLLNLLIVPDRRNFTLTVHNGKIRRALRRSTGNEHPDFKVSETQVVSRKNSPGKPISITLEADTDTAFTLAGGGRNRRFTLKQLMQHGPLHFAGVEVTRSPVATALYNGPAASIAAGSFKFGLWEEISPGDMYYVTATRTGTSEARTFPLFPHTPGTPVPTALLATAVTPDTSSQRSGRPGRIDTDLAGRPIELPPSVRTINLHPGSIRMSRWTFSRRGTDSWGEMPLNIPEKLLGKGGIGNGNCLLFDGSTPLRMPCRVWPINSMTLDFQLKPDTAQQGNAADLFVRSGWSSACNVRLLADGRLSVERDNGGKTPSAVLKSSRPIPVSQWTRVRITFDEQELKLYLNNLPDGSSRIQPQRTYGNCTTFIGKDFHGRLDDIVILGSAVPPGDPIFP</sequence>
<reference evidence="2 3" key="1">
    <citation type="submission" date="2020-04" db="EMBL/GenBank/DDBJ databases">
        <authorList>
            <person name="Hitch T.C.A."/>
            <person name="Wylensek D."/>
            <person name="Clavel T."/>
        </authorList>
    </citation>
    <scope>NUCLEOTIDE SEQUENCE [LARGE SCALE GENOMIC DNA]</scope>
    <source>
        <strain evidence="2 3">COR2-253-APC-1A</strain>
    </source>
</reference>
<evidence type="ECO:0000256" key="1">
    <source>
        <dbReference type="SAM" id="MobiDB-lite"/>
    </source>
</evidence>
<accession>A0A848B3I4</accession>
<dbReference type="Proteomes" id="UP000576225">
    <property type="component" value="Unassembled WGS sequence"/>
</dbReference>
<dbReference type="Gene3D" id="2.60.120.200">
    <property type="match status" value="1"/>
</dbReference>
<dbReference type="CDD" id="cd11577">
    <property type="entry name" value="GH71"/>
    <property type="match status" value="1"/>
</dbReference>
<comment type="caution">
    <text evidence="2">The sequence shown here is derived from an EMBL/GenBank/DDBJ whole genome shotgun (WGS) entry which is preliminary data.</text>
</comment>
<gene>
    <name evidence="2" type="ORF">HF882_16355</name>
</gene>
<dbReference type="EMBL" id="JABAEW010000039">
    <property type="protein sequence ID" value="NMD88159.1"/>
    <property type="molecule type" value="Genomic_DNA"/>
</dbReference>
<evidence type="ECO:0000313" key="2">
    <source>
        <dbReference type="EMBL" id="NMD88159.1"/>
    </source>
</evidence>
<evidence type="ECO:0008006" key="4">
    <source>
        <dbReference type="Google" id="ProtNLM"/>
    </source>
</evidence>
<dbReference type="Gene3D" id="3.20.20.80">
    <property type="entry name" value="Glycosidases"/>
    <property type="match status" value="1"/>
</dbReference>
<name>A0A848B3I4_9BACT</name>
<organism evidence="2 3">
    <name type="scientific">Victivallis vadensis</name>
    <dbReference type="NCBI Taxonomy" id="172901"/>
    <lineage>
        <taxon>Bacteria</taxon>
        <taxon>Pseudomonadati</taxon>
        <taxon>Lentisphaerota</taxon>
        <taxon>Lentisphaeria</taxon>
        <taxon>Victivallales</taxon>
        <taxon>Victivallaceae</taxon>
        <taxon>Victivallis</taxon>
    </lineage>
</organism>
<dbReference type="SUPFAM" id="SSF49899">
    <property type="entry name" value="Concanavalin A-like lectins/glucanases"/>
    <property type="match status" value="1"/>
</dbReference>
<proteinExistence type="predicted"/>
<dbReference type="Pfam" id="PF13385">
    <property type="entry name" value="Laminin_G_3"/>
    <property type="match status" value="1"/>
</dbReference>
<dbReference type="InterPro" id="IPR013320">
    <property type="entry name" value="ConA-like_dom_sf"/>
</dbReference>
<dbReference type="GO" id="GO:0051118">
    <property type="term" value="F:glucan endo-1,3-alpha-glucosidase activity"/>
    <property type="evidence" value="ECO:0007669"/>
    <property type="project" value="InterPro"/>
</dbReference>